<evidence type="ECO:0000256" key="5">
    <source>
        <dbReference type="ARBA" id="ARBA00022691"/>
    </source>
</evidence>
<dbReference type="GO" id="GO:0006370">
    <property type="term" value="P:7-methylguanosine mRNA capping"/>
    <property type="evidence" value="ECO:0007669"/>
    <property type="project" value="TreeGrafter"/>
</dbReference>
<dbReference type="Pfam" id="PF01728">
    <property type="entry name" value="FtsJ"/>
    <property type="match status" value="1"/>
</dbReference>
<proteinExistence type="predicted"/>
<dbReference type="PANTHER" id="PTHR16121:SF2">
    <property type="entry name" value="CAP-SPECIFIC MRNA (NUCLEOSIDE-2'-O-)-METHYLTRANSFERASE 2"/>
    <property type="match status" value="1"/>
</dbReference>
<evidence type="ECO:0000313" key="10">
    <source>
        <dbReference type="Proteomes" id="UP000276991"/>
    </source>
</evidence>
<keyword evidence="5 7" id="KW-0949">S-adenosyl-L-methionine</keyword>
<dbReference type="AlphaFoldDB" id="A0A498SIJ5"/>
<evidence type="ECO:0000313" key="9">
    <source>
        <dbReference type="EMBL" id="VBB29772.1"/>
    </source>
</evidence>
<dbReference type="Proteomes" id="UP000276991">
    <property type="component" value="Unassembled WGS sequence"/>
</dbReference>
<sequence>MYEDSHKCYECMENYKVAQQHTLYKTERLKSVYEQVVASLFSKHVRLKPLPVDESSKIVTDEELAFQSWDLSRCFNELREMIPNTNLDDWRRHTSFTHPLRSFIHERAKSACSVEYSTQAFFKFYEMLMRFPHLFFPCCDTKHIIRSFHLCESPGAFISALNIYLILQKNKLPWHWYANSLNPHYEWNSPFDMFLDDELITNTYPNWFFGPDNSGDILKWTNEYIGSIAKKVGKFSLITADGSVYCQDIPAEQERVIFPLLQKEIDVSLSLLEINGTFVVKVYTSFLNDTVALLNRLIMCFKEVHVIKPSCSKPGNSELYLLCASYVPYEQYEEGTELSTSCRKVLLECLKFFVEQQMQMIWFNIATFGKIENDLKDFIEQKKMQAAEIYEQMMITSKFEEFAAELLPASFTLLKRPNPWKFSKLGGFIEGLRNITTEEAQVLIENMIIQDFMKGDNVAAEHKFDISPCWICDCCQWIDNFCINKYSLEEILNMGDAPSEASIRHTLFLEPKILALLKCSSLEILDICSVISSYAVNVSLERLETAPQCTSTVEINSSILRSQFDWISVLEEISLCALNHQDSKLEIRIPSSSLILTRFTVSFMAFCSLCYENVVLLCPEENSQMASNQLICCNSRKNVHNYSEFLRYLSIIKKMLLDVIRDGLHIYRFVPERQFRCEQFYASILRYNSFIARRMLTKCKL</sequence>
<feature type="binding site" evidence="7">
    <location>
        <position position="155"/>
    </location>
    <ligand>
        <name>S-adenosyl-L-methionine</name>
        <dbReference type="ChEBI" id="CHEBI:59789"/>
    </ligand>
</feature>
<dbReference type="GO" id="GO:0032259">
    <property type="term" value="P:methylation"/>
    <property type="evidence" value="ECO:0007669"/>
    <property type="project" value="UniProtKB-KW"/>
</dbReference>
<protein>
    <recommendedName>
        <fullName evidence="2">Cap-specific mRNA (nucleoside-2'-O-)-methyltransferase 2</fullName>
        <ecNumber evidence="1">2.1.1.296</ecNumber>
    </recommendedName>
</protein>
<dbReference type="OrthoDB" id="429597at2759"/>
<keyword evidence="3 7" id="KW-0489">Methyltransferase</keyword>
<dbReference type="GO" id="GO:0004483">
    <property type="term" value="F:methyltransferase cap1 activity"/>
    <property type="evidence" value="ECO:0007669"/>
    <property type="project" value="UniProtKB-ARBA"/>
</dbReference>
<organism evidence="9 10">
    <name type="scientific">Acanthocheilonema viteae</name>
    <name type="common">Filarial nematode worm</name>
    <name type="synonym">Dipetalonema viteae</name>
    <dbReference type="NCBI Taxonomy" id="6277"/>
    <lineage>
        <taxon>Eukaryota</taxon>
        <taxon>Metazoa</taxon>
        <taxon>Ecdysozoa</taxon>
        <taxon>Nematoda</taxon>
        <taxon>Chromadorea</taxon>
        <taxon>Rhabditida</taxon>
        <taxon>Spirurina</taxon>
        <taxon>Spiruromorpha</taxon>
        <taxon>Filarioidea</taxon>
        <taxon>Onchocercidae</taxon>
        <taxon>Acanthocheilonema</taxon>
    </lineage>
</organism>
<dbReference type="Gene3D" id="3.40.50.12760">
    <property type="match status" value="1"/>
</dbReference>
<dbReference type="SUPFAM" id="SSF53335">
    <property type="entry name" value="S-adenosyl-L-methionine-dependent methyltransferases"/>
    <property type="match status" value="1"/>
</dbReference>
<evidence type="ECO:0000256" key="6">
    <source>
        <dbReference type="ARBA" id="ARBA00049477"/>
    </source>
</evidence>
<dbReference type="PROSITE" id="PS51614">
    <property type="entry name" value="SAM_MT_ADRIFT"/>
    <property type="match status" value="1"/>
</dbReference>
<keyword evidence="4 7" id="KW-0808">Transferase</keyword>
<feature type="domain" description="Adrift-type SAM-dependent 2'-O-MTase" evidence="8">
    <location>
        <begin position="115"/>
        <end position="328"/>
    </location>
</feature>
<evidence type="ECO:0000256" key="1">
    <source>
        <dbReference type="ARBA" id="ARBA00012770"/>
    </source>
</evidence>
<dbReference type="GO" id="GO:0120550">
    <property type="term" value="F:methyltransferase cap2 activity"/>
    <property type="evidence" value="ECO:0007669"/>
    <property type="project" value="UniProtKB-EC"/>
</dbReference>
<feature type="binding site" evidence="7">
    <location>
        <position position="241"/>
    </location>
    <ligand>
        <name>S-adenosyl-L-methionine</name>
        <dbReference type="ChEBI" id="CHEBI:59789"/>
    </ligand>
</feature>
<gene>
    <name evidence="9" type="ORF">NAV_LOCUS4563</name>
</gene>
<accession>A0A498SIJ5</accession>
<dbReference type="GO" id="GO:0005737">
    <property type="term" value="C:cytoplasm"/>
    <property type="evidence" value="ECO:0007669"/>
    <property type="project" value="TreeGrafter"/>
</dbReference>
<dbReference type="InterPro" id="IPR029063">
    <property type="entry name" value="SAM-dependent_MTases_sf"/>
</dbReference>
<keyword evidence="10" id="KW-1185">Reference proteome</keyword>
<name>A0A498SIJ5_ACAVI</name>
<evidence type="ECO:0000256" key="3">
    <source>
        <dbReference type="ARBA" id="ARBA00022603"/>
    </source>
</evidence>
<feature type="active site" description="Proton acceptor" evidence="7">
    <location>
        <position position="281"/>
    </location>
</feature>
<evidence type="ECO:0000256" key="2">
    <source>
        <dbReference type="ARBA" id="ARBA00021134"/>
    </source>
</evidence>
<evidence type="ECO:0000259" key="8">
    <source>
        <dbReference type="PROSITE" id="PS51614"/>
    </source>
</evidence>
<evidence type="ECO:0000256" key="7">
    <source>
        <dbReference type="PROSITE-ProRule" id="PRU00946"/>
    </source>
</evidence>
<dbReference type="InterPro" id="IPR025807">
    <property type="entry name" value="Adrift-typ_MeTrfase"/>
</dbReference>
<dbReference type="GO" id="GO:0005634">
    <property type="term" value="C:nucleus"/>
    <property type="evidence" value="ECO:0007669"/>
    <property type="project" value="TreeGrafter"/>
</dbReference>
<feature type="binding site" evidence="7">
    <location>
        <position position="174"/>
    </location>
    <ligand>
        <name>S-adenosyl-L-methionine</name>
        <dbReference type="ChEBI" id="CHEBI:59789"/>
    </ligand>
</feature>
<dbReference type="STRING" id="6277.A0A498SIJ5"/>
<evidence type="ECO:0000256" key="4">
    <source>
        <dbReference type="ARBA" id="ARBA00022679"/>
    </source>
</evidence>
<reference evidence="9 10" key="1">
    <citation type="submission" date="2018-08" db="EMBL/GenBank/DDBJ databases">
        <authorList>
            <person name="Laetsch R D."/>
            <person name="Stevens L."/>
            <person name="Kumar S."/>
            <person name="Blaxter L. M."/>
        </authorList>
    </citation>
    <scope>NUCLEOTIDE SEQUENCE [LARGE SCALE GENOMIC DNA]</scope>
</reference>
<dbReference type="EC" id="2.1.1.296" evidence="1"/>
<dbReference type="PANTHER" id="PTHR16121">
    <property type="entry name" value="CAP-SPECIFIC MRNA (NUCLEOSIDE-2'-O-)-METHYLTRANSFERASE 1-RELATED"/>
    <property type="match status" value="1"/>
</dbReference>
<comment type="catalytic activity">
    <reaction evidence="6">
        <text>a 5'-end (N(7)-methyl 5'-triphosphoguanosine)-(2'-O-methyl-ribonucleoside)-(ribonucleotide) in mRNA + S-adenosyl-L-methionine = a 5'-end (N(7)-methyl 5'-triphosphoguanosine)-(2'-O-methyl-ribonucleoside)-(2'-O-methyl-ribonucleotide) in mRNA + S-adenosyl-L-homocysteine + H(+)</text>
        <dbReference type="Rhea" id="RHEA:67024"/>
        <dbReference type="Rhea" id="RHEA-COMP:17169"/>
        <dbReference type="Rhea" id="RHEA-COMP:17170"/>
        <dbReference type="ChEBI" id="CHEBI:15378"/>
        <dbReference type="ChEBI" id="CHEBI:57856"/>
        <dbReference type="ChEBI" id="CHEBI:59789"/>
        <dbReference type="ChEBI" id="CHEBI:167612"/>
        <dbReference type="ChEBI" id="CHEBI:167614"/>
        <dbReference type="EC" id="2.1.1.296"/>
    </reaction>
</comment>
<dbReference type="InterPro" id="IPR002877">
    <property type="entry name" value="RNA_MeTrfase_FtsJ_dom"/>
</dbReference>
<dbReference type="InterPro" id="IPR050851">
    <property type="entry name" value="mRNA_Cap_2O-Ribose_MeTrfase"/>
</dbReference>
<dbReference type="EMBL" id="UPTC01000691">
    <property type="protein sequence ID" value="VBB29772.1"/>
    <property type="molecule type" value="Genomic_DNA"/>
</dbReference>